<evidence type="ECO:0000313" key="1">
    <source>
        <dbReference type="EMBL" id="CAG8615652.1"/>
    </source>
</evidence>
<accession>A0ACA9MV05</accession>
<gene>
    <name evidence="1" type="ORF">DHETER_LOCUS7812</name>
</gene>
<keyword evidence="2" id="KW-1185">Reference proteome</keyword>
<organism evidence="1 2">
    <name type="scientific">Dentiscutata heterogama</name>
    <dbReference type="NCBI Taxonomy" id="1316150"/>
    <lineage>
        <taxon>Eukaryota</taxon>
        <taxon>Fungi</taxon>
        <taxon>Fungi incertae sedis</taxon>
        <taxon>Mucoromycota</taxon>
        <taxon>Glomeromycotina</taxon>
        <taxon>Glomeromycetes</taxon>
        <taxon>Diversisporales</taxon>
        <taxon>Gigasporaceae</taxon>
        <taxon>Dentiscutata</taxon>
    </lineage>
</organism>
<dbReference type="EMBL" id="CAJVPU010011548">
    <property type="protein sequence ID" value="CAG8615652.1"/>
    <property type="molecule type" value="Genomic_DNA"/>
</dbReference>
<proteinExistence type="predicted"/>
<feature type="non-terminal residue" evidence="1">
    <location>
        <position position="1"/>
    </location>
</feature>
<name>A0ACA9MV05_9GLOM</name>
<dbReference type="Proteomes" id="UP000789702">
    <property type="component" value="Unassembled WGS sequence"/>
</dbReference>
<protein>
    <submittedName>
        <fullName evidence="1">1481_t:CDS:1</fullName>
    </submittedName>
</protein>
<evidence type="ECO:0000313" key="2">
    <source>
        <dbReference type="Proteomes" id="UP000789702"/>
    </source>
</evidence>
<comment type="caution">
    <text evidence="1">The sequence shown here is derived from an EMBL/GenBank/DDBJ whole genome shotgun (WGS) entry which is preliminary data.</text>
</comment>
<reference evidence="1" key="1">
    <citation type="submission" date="2021-06" db="EMBL/GenBank/DDBJ databases">
        <authorList>
            <person name="Kallberg Y."/>
            <person name="Tangrot J."/>
            <person name="Rosling A."/>
        </authorList>
    </citation>
    <scope>NUCLEOTIDE SEQUENCE</scope>
    <source>
        <strain evidence="1">IL203A</strain>
    </source>
</reference>
<sequence length="44" mass="4653">LNNKENMPKPTSSSLKSSDTSFTSNSSDSIKDTKTASQTNSKAS</sequence>